<organism evidence="2 3">
    <name type="scientific">Amycolatopsis mongoliensis</name>
    <dbReference type="NCBI Taxonomy" id="715475"/>
    <lineage>
        <taxon>Bacteria</taxon>
        <taxon>Bacillati</taxon>
        <taxon>Actinomycetota</taxon>
        <taxon>Actinomycetes</taxon>
        <taxon>Pseudonocardiales</taxon>
        <taxon>Pseudonocardiaceae</taxon>
        <taxon>Amycolatopsis</taxon>
    </lineage>
</organism>
<keyword evidence="3" id="KW-1185">Reference proteome</keyword>
<dbReference type="Proteomes" id="UP001239397">
    <property type="component" value="Chromosome"/>
</dbReference>
<feature type="domain" description="DUF6292" evidence="1">
    <location>
        <begin position="22"/>
        <end position="108"/>
    </location>
</feature>
<dbReference type="KEGG" id="amog:QRX60_40005"/>
<dbReference type="AlphaFoldDB" id="A0A9Y2JKH0"/>
<sequence>MNTLIGFGRDIEYHFARGLRAYLGRVARAVGVGFESCSLDLHVPTSGYVAIERELPDRPGLDLALIWDEVHGWSAVTEPAGGGAPQVLAYLGGAEVLPPPPAVARFVDRLPVAGPARPPVFRAPGHHEDLVDRLPVTGPEGLLRASSPAW</sequence>
<protein>
    <submittedName>
        <fullName evidence="2">DUF6292 family protein</fullName>
    </submittedName>
</protein>
<proteinExistence type="predicted"/>
<name>A0A9Y2JKH0_9PSEU</name>
<dbReference type="EMBL" id="CP127295">
    <property type="protein sequence ID" value="WIY00185.1"/>
    <property type="molecule type" value="Genomic_DNA"/>
</dbReference>
<gene>
    <name evidence="2" type="ORF">QRX60_40005</name>
</gene>
<dbReference type="Pfam" id="PF19809">
    <property type="entry name" value="DUF6292"/>
    <property type="match status" value="1"/>
</dbReference>
<evidence type="ECO:0000313" key="2">
    <source>
        <dbReference type="EMBL" id="WIY00185.1"/>
    </source>
</evidence>
<accession>A0A9Y2JKH0</accession>
<dbReference type="InterPro" id="IPR046259">
    <property type="entry name" value="DUF6292"/>
</dbReference>
<evidence type="ECO:0000259" key="1">
    <source>
        <dbReference type="Pfam" id="PF19809"/>
    </source>
</evidence>
<reference evidence="2 3" key="1">
    <citation type="submission" date="2023-06" db="EMBL/GenBank/DDBJ databases">
        <authorList>
            <person name="Oyuntsetseg B."/>
            <person name="Kim S.B."/>
        </authorList>
    </citation>
    <scope>NUCLEOTIDE SEQUENCE [LARGE SCALE GENOMIC DNA]</scope>
    <source>
        <strain evidence="2 3">4-36</strain>
    </source>
</reference>
<dbReference type="RefSeq" id="WP_285996656.1">
    <property type="nucleotide sequence ID" value="NZ_CP127295.1"/>
</dbReference>
<evidence type="ECO:0000313" key="3">
    <source>
        <dbReference type="Proteomes" id="UP001239397"/>
    </source>
</evidence>